<reference evidence="3" key="1">
    <citation type="journal article" date="2019" name="Int. J. Syst. Evol. Microbiol.">
        <title>The Global Catalogue of Microorganisms (GCM) 10K type strain sequencing project: providing services to taxonomists for standard genome sequencing and annotation.</title>
        <authorList>
            <consortium name="The Broad Institute Genomics Platform"/>
            <consortium name="The Broad Institute Genome Sequencing Center for Infectious Disease"/>
            <person name="Wu L."/>
            <person name="Ma J."/>
        </authorList>
    </citation>
    <scope>NUCLEOTIDE SEQUENCE [LARGE SCALE GENOMIC DNA]</scope>
    <source>
        <strain evidence="3">KCTC 42441</strain>
    </source>
</reference>
<dbReference type="InterPro" id="IPR025495">
    <property type="entry name" value="DUF4386"/>
</dbReference>
<sequence>MAQLSPASAHDVATASRVRTARITGLWYLGLAVCGLCGFLLIRSQLYAPGDPQQTLARLGAQAWLARAGIAFELGIVITQALTAVWFFRLFRSVDAVAAGALAAFGLINATAILMSAVMIGAAFEVATDTGLVAGVDPAGAVQLLYLVSGQLWTIGAVFFGLWLIPMGSLVLRSGWMPRPLGWTLVVGGVGYVVSAFAGLVPGLSTVAMAATLPASIGEFWMIGYLLVRGARTERVSSGQEKPSGA</sequence>
<gene>
    <name evidence="2" type="ORF">ACFONC_06630</name>
</gene>
<comment type="caution">
    <text evidence="2">The sequence shown here is derived from an EMBL/GenBank/DDBJ whole genome shotgun (WGS) entry which is preliminary data.</text>
</comment>
<feature type="transmembrane region" description="Helical" evidence="1">
    <location>
        <begin position="181"/>
        <end position="201"/>
    </location>
</feature>
<protein>
    <submittedName>
        <fullName evidence="2">DUF4386 domain-containing protein</fullName>
    </submittedName>
</protein>
<dbReference type="Pfam" id="PF14329">
    <property type="entry name" value="DUF4386"/>
    <property type="match status" value="1"/>
</dbReference>
<name>A0ABV7XJZ4_9GAMM</name>
<accession>A0ABV7XJZ4</accession>
<keyword evidence="1" id="KW-0472">Membrane</keyword>
<feature type="transmembrane region" description="Helical" evidence="1">
    <location>
        <begin position="207"/>
        <end position="228"/>
    </location>
</feature>
<dbReference type="RefSeq" id="WP_386742919.1">
    <property type="nucleotide sequence ID" value="NZ_JBHRYA010000003.1"/>
</dbReference>
<feature type="transmembrane region" description="Helical" evidence="1">
    <location>
        <begin position="64"/>
        <end position="88"/>
    </location>
</feature>
<dbReference type="EMBL" id="JBHRYA010000003">
    <property type="protein sequence ID" value="MFC3715820.1"/>
    <property type="molecule type" value="Genomic_DNA"/>
</dbReference>
<organism evidence="2 3">
    <name type="scientific">Luteimonas soli</name>
    <dbReference type="NCBI Taxonomy" id="1648966"/>
    <lineage>
        <taxon>Bacteria</taxon>
        <taxon>Pseudomonadati</taxon>
        <taxon>Pseudomonadota</taxon>
        <taxon>Gammaproteobacteria</taxon>
        <taxon>Lysobacterales</taxon>
        <taxon>Lysobacteraceae</taxon>
        <taxon>Luteimonas</taxon>
    </lineage>
</organism>
<keyword evidence="1" id="KW-1133">Transmembrane helix</keyword>
<proteinExistence type="predicted"/>
<feature type="transmembrane region" description="Helical" evidence="1">
    <location>
        <begin position="100"/>
        <end position="124"/>
    </location>
</feature>
<feature type="transmembrane region" description="Helical" evidence="1">
    <location>
        <begin position="144"/>
        <end position="165"/>
    </location>
</feature>
<dbReference type="Proteomes" id="UP001595705">
    <property type="component" value="Unassembled WGS sequence"/>
</dbReference>
<keyword evidence="3" id="KW-1185">Reference proteome</keyword>
<evidence type="ECO:0000256" key="1">
    <source>
        <dbReference type="SAM" id="Phobius"/>
    </source>
</evidence>
<evidence type="ECO:0000313" key="2">
    <source>
        <dbReference type="EMBL" id="MFC3715820.1"/>
    </source>
</evidence>
<keyword evidence="1" id="KW-0812">Transmembrane</keyword>
<feature type="transmembrane region" description="Helical" evidence="1">
    <location>
        <begin position="26"/>
        <end position="44"/>
    </location>
</feature>
<evidence type="ECO:0000313" key="3">
    <source>
        <dbReference type="Proteomes" id="UP001595705"/>
    </source>
</evidence>